<dbReference type="RefSeq" id="WP_209362457.1">
    <property type="nucleotide sequence ID" value="NZ_JAGISH010000011.1"/>
</dbReference>
<gene>
    <name evidence="1" type="ORF">J5474_17470</name>
</gene>
<evidence type="ECO:0000313" key="2">
    <source>
        <dbReference type="Proteomes" id="UP000675940"/>
    </source>
</evidence>
<dbReference type="Proteomes" id="UP000675940">
    <property type="component" value="Unassembled WGS sequence"/>
</dbReference>
<evidence type="ECO:0000313" key="1">
    <source>
        <dbReference type="EMBL" id="MBP0484267.1"/>
    </source>
</evidence>
<protein>
    <submittedName>
        <fullName evidence="1">Uncharacterized protein</fullName>
    </submittedName>
</protein>
<comment type="caution">
    <text evidence="1">The sequence shown here is derived from an EMBL/GenBank/DDBJ whole genome shotgun (WGS) entry which is preliminary data.</text>
</comment>
<dbReference type="EMBL" id="JAGISH010000011">
    <property type="protein sequence ID" value="MBP0484267.1"/>
    <property type="molecule type" value="Genomic_DNA"/>
</dbReference>
<dbReference type="AlphaFoldDB" id="A0A940MSK5"/>
<reference evidence="1" key="1">
    <citation type="submission" date="2021-03" db="EMBL/GenBank/DDBJ databases">
        <title>Sagittula salina sp. nov. strain M10.9X isolated from the marine waste.</title>
        <authorList>
            <person name="Satari L."/>
            <person name="Molina-Menor E."/>
            <person name="Vidal-Verdu A."/>
            <person name="Pascual J."/>
            <person name="Pereto J."/>
            <person name="Porcar M."/>
        </authorList>
    </citation>
    <scope>NUCLEOTIDE SEQUENCE</scope>
    <source>
        <strain evidence="1">M10.9X</strain>
    </source>
</reference>
<accession>A0A940MSK5</accession>
<organism evidence="1 2">
    <name type="scientific">Sagittula salina</name>
    <dbReference type="NCBI Taxonomy" id="2820268"/>
    <lineage>
        <taxon>Bacteria</taxon>
        <taxon>Pseudomonadati</taxon>
        <taxon>Pseudomonadota</taxon>
        <taxon>Alphaproteobacteria</taxon>
        <taxon>Rhodobacterales</taxon>
        <taxon>Roseobacteraceae</taxon>
        <taxon>Sagittula</taxon>
    </lineage>
</organism>
<sequence length="123" mass="13557">MVRDYSAFLPGDTVKRREPTALARLGWGPAFARQIDADALTATPPVRVVAVHRSGLRVNPVAGHSRSMPLPGYNPARLSLPSHGVQAMRRSSKKICARNAAESLFLNVLDEKNLHPYRRVKCC</sequence>
<name>A0A940MSK5_9RHOB</name>
<proteinExistence type="predicted"/>
<keyword evidence="2" id="KW-1185">Reference proteome</keyword>